<organism evidence="1 2">
    <name type="scientific">Aromia moschata</name>
    <dbReference type="NCBI Taxonomy" id="1265417"/>
    <lineage>
        <taxon>Eukaryota</taxon>
        <taxon>Metazoa</taxon>
        <taxon>Ecdysozoa</taxon>
        <taxon>Arthropoda</taxon>
        <taxon>Hexapoda</taxon>
        <taxon>Insecta</taxon>
        <taxon>Pterygota</taxon>
        <taxon>Neoptera</taxon>
        <taxon>Endopterygota</taxon>
        <taxon>Coleoptera</taxon>
        <taxon>Polyphaga</taxon>
        <taxon>Cucujiformia</taxon>
        <taxon>Chrysomeloidea</taxon>
        <taxon>Cerambycidae</taxon>
        <taxon>Cerambycinae</taxon>
        <taxon>Callichromatini</taxon>
        <taxon>Aromia</taxon>
    </lineage>
</organism>
<proteinExistence type="predicted"/>
<sequence>MEACTETGNESEKQPLEIENTAGNLKIPLANGNVVNIPLSAINISEEVNKSGIWMQVNETNTSDVNEKKKSPKATSYTHYFATILAASRRKKPSKKDEKRDEKLKLEKRLSVCREEEDEGIMIKYPDRRISQSTVCRIENIFREFGNITDIPKSDRTRILDNEQKLDILLDIQDNPHKPTTQVAADNDRHFQMIWGLSEAIAQLSTSSMLYNRETACDGKYTNAFSC</sequence>
<dbReference type="EMBL" id="JAPWTK010000474">
    <property type="protein sequence ID" value="KAJ8939673.1"/>
    <property type="molecule type" value="Genomic_DNA"/>
</dbReference>
<accession>A0AAV8XMM8</accession>
<reference evidence="1" key="1">
    <citation type="journal article" date="2023" name="Insect Mol. Biol.">
        <title>Genome sequencing provides insights into the evolution of gene families encoding plant cell wall-degrading enzymes in longhorned beetles.</title>
        <authorList>
            <person name="Shin N.R."/>
            <person name="Okamura Y."/>
            <person name="Kirsch R."/>
            <person name="Pauchet Y."/>
        </authorList>
    </citation>
    <scope>NUCLEOTIDE SEQUENCE</scope>
    <source>
        <strain evidence="1">AMC_N1</strain>
    </source>
</reference>
<protein>
    <submittedName>
        <fullName evidence="1">Uncharacterized protein</fullName>
    </submittedName>
</protein>
<evidence type="ECO:0000313" key="2">
    <source>
        <dbReference type="Proteomes" id="UP001162162"/>
    </source>
</evidence>
<keyword evidence="2" id="KW-1185">Reference proteome</keyword>
<evidence type="ECO:0000313" key="1">
    <source>
        <dbReference type="EMBL" id="KAJ8939673.1"/>
    </source>
</evidence>
<name>A0AAV8XMM8_9CUCU</name>
<dbReference type="AlphaFoldDB" id="A0AAV8XMM8"/>
<dbReference type="Proteomes" id="UP001162162">
    <property type="component" value="Unassembled WGS sequence"/>
</dbReference>
<gene>
    <name evidence="1" type="ORF">NQ318_016617</name>
</gene>
<comment type="caution">
    <text evidence="1">The sequence shown here is derived from an EMBL/GenBank/DDBJ whole genome shotgun (WGS) entry which is preliminary data.</text>
</comment>